<evidence type="ECO:0000313" key="3">
    <source>
        <dbReference type="Proteomes" id="UP001225596"/>
    </source>
</evidence>
<evidence type="ECO:0000313" key="2">
    <source>
        <dbReference type="EMBL" id="MDQ9171864.1"/>
    </source>
</evidence>
<name>A0ABU1BSM9_9BURK</name>
<dbReference type="RefSeq" id="WP_338437832.1">
    <property type="nucleotide sequence ID" value="NZ_JAUYVH010000013.1"/>
</dbReference>
<reference evidence="2 3" key="1">
    <citation type="submission" date="2023-08" db="EMBL/GenBank/DDBJ databases">
        <title>Oxalobacteraceae gen .nov., isolated from river sludge outside the plant.</title>
        <authorList>
            <person name="Zhao S.Y."/>
        </authorList>
    </citation>
    <scope>NUCLEOTIDE SEQUENCE [LARGE SCALE GENOMIC DNA]</scope>
    <source>
        <strain evidence="2 3">R-40</strain>
    </source>
</reference>
<dbReference type="InterPro" id="IPR017926">
    <property type="entry name" value="GATASE"/>
</dbReference>
<dbReference type="PROSITE" id="PS51273">
    <property type="entry name" value="GATASE_TYPE_1"/>
    <property type="match status" value="1"/>
</dbReference>
<sequence>MKKLIIVKIGNTFSELVTSYGDFEHWIQAGTGHTNNTALIIDPRRESDMPTPDDIAGVVISGSRAMVTDRVQWSEALRPWIRELLDHEVPLLGICYGHQLIADALGGEVDYHPNGVEAGTVTIKRTEQALDDELFHDLPPQFPVQAIHWQSVRHLPPGATLLAGNSFDPHHAFRVGKCTWGVQFHPEFSSNIMYEYLCRLGPELAECGQDVETLLNRVSRTDWAALILKRFGMLVLRQNSRTYEPA</sequence>
<dbReference type="CDD" id="cd01741">
    <property type="entry name" value="GATase1_1"/>
    <property type="match status" value="1"/>
</dbReference>
<proteinExistence type="predicted"/>
<dbReference type="Gene3D" id="3.40.50.880">
    <property type="match status" value="1"/>
</dbReference>
<dbReference type="EMBL" id="JAUYVH010000013">
    <property type="protein sequence ID" value="MDQ9171864.1"/>
    <property type="molecule type" value="Genomic_DNA"/>
</dbReference>
<evidence type="ECO:0000259" key="1">
    <source>
        <dbReference type="Pfam" id="PF00117"/>
    </source>
</evidence>
<dbReference type="SUPFAM" id="SSF52317">
    <property type="entry name" value="Class I glutamine amidotransferase-like"/>
    <property type="match status" value="1"/>
</dbReference>
<accession>A0ABU1BSM9</accession>
<gene>
    <name evidence="2" type="ORF">Q8A64_15730</name>
</gene>
<dbReference type="PANTHER" id="PTHR42695:SF5">
    <property type="entry name" value="GLUTAMINE AMIDOTRANSFERASE YLR126C-RELATED"/>
    <property type="match status" value="1"/>
</dbReference>
<keyword evidence="2" id="KW-0315">Glutamine amidotransferase</keyword>
<dbReference type="InterPro" id="IPR029062">
    <property type="entry name" value="Class_I_gatase-like"/>
</dbReference>
<dbReference type="NCBIfam" id="NF006562">
    <property type="entry name" value="PRK09065.1"/>
    <property type="match status" value="1"/>
</dbReference>
<dbReference type="Proteomes" id="UP001225596">
    <property type="component" value="Unassembled WGS sequence"/>
</dbReference>
<comment type="caution">
    <text evidence="2">The sequence shown here is derived from an EMBL/GenBank/DDBJ whole genome shotgun (WGS) entry which is preliminary data.</text>
</comment>
<dbReference type="Pfam" id="PF00117">
    <property type="entry name" value="GATase"/>
    <property type="match status" value="1"/>
</dbReference>
<keyword evidence="3" id="KW-1185">Reference proteome</keyword>
<protein>
    <submittedName>
        <fullName evidence="2">Glutamine amidotransferase</fullName>
    </submittedName>
</protein>
<dbReference type="PANTHER" id="PTHR42695">
    <property type="entry name" value="GLUTAMINE AMIDOTRANSFERASE YLR126C-RELATED"/>
    <property type="match status" value="1"/>
</dbReference>
<organism evidence="2 3">
    <name type="scientific">Keguizhuia sedimenti</name>
    <dbReference type="NCBI Taxonomy" id="3064264"/>
    <lineage>
        <taxon>Bacteria</taxon>
        <taxon>Pseudomonadati</taxon>
        <taxon>Pseudomonadota</taxon>
        <taxon>Betaproteobacteria</taxon>
        <taxon>Burkholderiales</taxon>
        <taxon>Oxalobacteraceae</taxon>
        <taxon>Keguizhuia</taxon>
    </lineage>
</organism>
<feature type="domain" description="Glutamine amidotransferase" evidence="1">
    <location>
        <begin position="51"/>
        <end position="191"/>
    </location>
</feature>
<dbReference type="InterPro" id="IPR044992">
    <property type="entry name" value="ChyE-like"/>
</dbReference>